<feature type="compositionally biased region" description="Polar residues" evidence="1">
    <location>
        <begin position="29"/>
        <end position="49"/>
    </location>
</feature>
<protein>
    <submittedName>
        <fullName evidence="2">Pecanex-like protein</fullName>
    </submittedName>
</protein>
<accession>A0A183AYX3</accession>
<feature type="compositionally biased region" description="Polar residues" evidence="1">
    <location>
        <begin position="83"/>
        <end position="92"/>
    </location>
</feature>
<organism evidence="2">
    <name type="scientific">Echinostoma caproni</name>
    <dbReference type="NCBI Taxonomy" id="27848"/>
    <lineage>
        <taxon>Eukaryota</taxon>
        <taxon>Metazoa</taxon>
        <taxon>Spiralia</taxon>
        <taxon>Lophotrochozoa</taxon>
        <taxon>Platyhelminthes</taxon>
        <taxon>Trematoda</taxon>
        <taxon>Digenea</taxon>
        <taxon>Plagiorchiida</taxon>
        <taxon>Echinostomata</taxon>
        <taxon>Echinostomatoidea</taxon>
        <taxon>Echinostomatidae</taxon>
        <taxon>Echinostoma</taxon>
    </lineage>
</organism>
<dbReference type="WBParaSite" id="ECPE_0001219401-mRNA-1">
    <property type="protein sequence ID" value="ECPE_0001219401-mRNA-1"/>
    <property type="gene ID" value="ECPE_0001219401"/>
</dbReference>
<reference evidence="2" key="1">
    <citation type="submission" date="2016-06" db="UniProtKB">
        <authorList>
            <consortium name="WormBaseParasite"/>
        </authorList>
    </citation>
    <scope>IDENTIFICATION</scope>
</reference>
<proteinExistence type="predicted"/>
<sequence>LDSHLIKSLDLLSLRSGGKDRKAYMSLPSSVDQSALSPDTFPAASSSGPERNRQLAKWASKHIYRIYQTAFIDKLESQMAQPLSQLPTTAHPKTNCMGVTNHHVSRPSHSPSRSQFAQSSVPDTDSVLHQRATSSVTANGDDEQ</sequence>
<feature type="region of interest" description="Disordered" evidence="1">
    <location>
        <begin position="29"/>
        <end position="52"/>
    </location>
</feature>
<feature type="region of interest" description="Disordered" evidence="1">
    <location>
        <begin position="83"/>
        <end position="144"/>
    </location>
</feature>
<evidence type="ECO:0000313" key="2">
    <source>
        <dbReference type="WBParaSite" id="ECPE_0001219401-mRNA-1"/>
    </source>
</evidence>
<dbReference type="AlphaFoldDB" id="A0A183AYX3"/>
<evidence type="ECO:0000256" key="1">
    <source>
        <dbReference type="SAM" id="MobiDB-lite"/>
    </source>
</evidence>
<name>A0A183AYX3_9TREM</name>